<dbReference type="GO" id="GO:0016491">
    <property type="term" value="F:oxidoreductase activity"/>
    <property type="evidence" value="ECO:0007669"/>
    <property type="project" value="UniProtKB-KW"/>
</dbReference>
<dbReference type="AlphaFoldDB" id="A0A644ZTP6"/>
<dbReference type="PROSITE" id="PS00198">
    <property type="entry name" value="4FE4S_FER_1"/>
    <property type="match status" value="1"/>
</dbReference>
<dbReference type="PANTHER" id="PTHR43122:SF2">
    <property type="entry name" value="FERREDOXIN SUBUNIT OF PYRUVATE:FLAVODOXIN OXIDOREDUCTASE"/>
    <property type="match status" value="1"/>
</dbReference>
<proteinExistence type="predicted"/>
<dbReference type="EC" id="1.6.5.11" evidence="2"/>
<evidence type="ECO:0000259" key="1">
    <source>
        <dbReference type="PROSITE" id="PS51379"/>
    </source>
</evidence>
<name>A0A644ZTP6_9ZZZZ</name>
<dbReference type="PROSITE" id="PS51379">
    <property type="entry name" value="4FE4S_FER_2"/>
    <property type="match status" value="2"/>
</dbReference>
<accession>A0A644ZTP6</accession>
<dbReference type="Pfam" id="PF12838">
    <property type="entry name" value="Fer4_7"/>
    <property type="match status" value="1"/>
</dbReference>
<evidence type="ECO:0000313" key="2">
    <source>
        <dbReference type="EMBL" id="MPM40944.1"/>
    </source>
</evidence>
<dbReference type="EMBL" id="VSSQ01009188">
    <property type="protein sequence ID" value="MPM40944.1"/>
    <property type="molecule type" value="Genomic_DNA"/>
</dbReference>
<comment type="caution">
    <text evidence="2">The sequence shown here is derived from an EMBL/GenBank/DDBJ whole genome shotgun (WGS) entry which is preliminary data.</text>
</comment>
<feature type="domain" description="4Fe-4S ferredoxin-type" evidence="1">
    <location>
        <begin position="38"/>
        <end position="70"/>
    </location>
</feature>
<gene>
    <name evidence="2" type="primary">ndhI_70</name>
    <name evidence="2" type="ORF">SDC9_87593</name>
</gene>
<organism evidence="2">
    <name type="scientific">bioreactor metagenome</name>
    <dbReference type="NCBI Taxonomy" id="1076179"/>
    <lineage>
        <taxon>unclassified sequences</taxon>
        <taxon>metagenomes</taxon>
        <taxon>ecological metagenomes</taxon>
    </lineage>
</organism>
<dbReference type="SUPFAM" id="SSF54862">
    <property type="entry name" value="4Fe-4S ferredoxins"/>
    <property type="match status" value="1"/>
</dbReference>
<keyword evidence="2" id="KW-0560">Oxidoreductase</keyword>
<dbReference type="InterPro" id="IPR017896">
    <property type="entry name" value="4Fe4S_Fe-S-bd"/>
</dbReference>
<sequence length="70" mass="7759">MSRVFFREERCKGCGHCIAVCPKKIISFSEKLNLKGYHPATVTEEKMSECIGCASCGKMCPDLVITVEKS</sequence>
<dbReference type="InterPro" id="IPR017900">
    <property type="entry name" value="4Fe4S_Fe_S_CS"/>
</dbReference>
<dbReference type="PANTHER" id="PTHR43122">
    <property type="entry name" value="FERREDOXIN SUBUNIT OF PYRUVATE:FLAVODOXIN OXIDOREDUCTASE-RELATED"/>
    <property type="match status" value="1"/>
</dbReference>
<dbReference type="Gene3D" id="3.30.70.20">
    <property type="match status" value="1"/>
</dbReference>
<feature type="domain" description="4Fe-4S ferredoxin-type" evidence="1">
    <location>
        <begin position="2"/>
        <end position="31"/>
    </location>
</feature>
<dbReference type="Gene3D" id="3.30.70.3270">
    <property type="match status" value="1"/>
</dbReference>
<protein>
    <submittedName>
        <fullName evidence="2">NAD(P)H-quinone oxidoreductase subunit I, chloroplastic</fullName>
        <ecNumber evidence="2">1.6.5.11</ecNumber>
    </submittedName>
</protein>
<reference evidence="2" key="1">
    <citation type="submission" date="2019-08" db="EMBL/GenBank/DDBJ databases">
        <authorList>
            <person name="Kucharzyk K."/>
            <person name="Murdoch R.W."/>
            <person name="Higgins S."/>
            <person name="Loffler F."/>
        </authorList>
    </citation>
    <scope>NUCLEOTIDE SEQUENCE</scope>
</reference>